<dbReference type="InterPro" id="IPR011333">
    <property type="entry name" value="SKP1/BTB/POZ_sf"/>
</dbReference>
<keyword evidence="3" id="KW-1185">Reference proteome</keyword>
<feature type="domain" description="BTB" evidence="1">
    <location>
        <begin position="51"/>
        <end position="122"/>
    </location>
</feature>
<comment type="caution">
    <text evidence="2">The sequence shown here is derived from an EMBL/GenBank/DDBJ whole genome shotgun (WGS) entry which is preliminary data.</text>
</comment>
<evidence type="ECO:0000259" key="1">
    <source>
        <dbReference type="PROSITE" id="PS50097"/>
    </source>
</evidence>
<organism evidence="2 3">
    <name type="scientific">Cerrena zonata</name>
    <dbReference type="NCBI Taxonomy" id="2478898"/>
    <lineage>
        <taxon>Eukaryota</taxon>
        <taxon>Fungi</taxon>
        <taxon>Dikarya</taxon>
        <taxon>Basidiomycota</taxon>
        <taxon>Agaricomycotina</taxon>
        <taxon>Agaricomycetes</taxon>
        <taxon>Polyporales</taxon>
        <taxon>Cerrenaceae</taxon>
        <taxon>Cerrena</taxon>
    </lineage>
</organism>
<sequence length="331" mass="38038">MPQAYSLPKPNYFLAPRMASEHISKKRKTRCKDLHSNAFRAKEEDVWFDDGNIVLVAEDTPFRVHKGVLAAKSEIFRDTFSVPQPEYDDLLDGIPILRLLDNWVDVRNMLVGMYHSDRYLELKDGMEFSVVKSFSCLGTKYEVKAIRQEAIKRLRRCYPTSFKRYLAQAVEHVHPIKMTPTDAMEAVHIARLCDLPDILPSAFYQCTRLSMQKLLEGPQSSLISTSDLRAILEGRRKLAISSIIFLKDMMLKSPAIGCMSPDDCSREIRNGLSRVWDDLVETAGDLASEYHTVKLMGDSTCVSCALSLEWECERYYQETWDRLGEYFNVRP</sequence>
<dbReference type="Proteomes" id="UP001385951">
    <property type="component" value="Unassembled WGS sequence"/>
</dbReference>
<dbReference type="Gene3D" id="3.30.710.10">
    <property type="entry name" value="Potassium Channel Kv1.1, Chain A"/>
    <property type="match status" value="1"/>
</dbReference>
<dbReference type="InterPro" id="IPR000210">
    <property type="entry name" value="BTB/POZ_dom"/>
</dbReference>
<evidence type="ECO:0000313" key="3">
    <source>
        <dbReference type="Proteomes" id="UP001385951"/>
    </source>
</evidence>
<dbReference type="SUPFAM" id="SSF54695">
    <property type="entry name" value="POZ domain"/>
    <property type="match status" value="1"/>
</dbReference>
<accession>A0AAW0GLT1</accession>
<dbReference type="EMBL" id="JASBNA010000006">
    <property type="protein sequence ID" value="KAK7690541.1"/>
    <property type="molecule type" value="Genomic_DNA"/>
</dbReference>
<dbReference type="PROSITE" id="PS50097">
    <property type="entry name" value="BTB"/>
    <property type="match status" value="1"/>
</dbReference>
<dbReference type="Pfam" id="PF00651">
    <property type="entry name" value="BTB"/>
    <property type="match status" value="1"/>
</dbReference>
<name>A0AAW0GLT1_9APHY</name>
<dbReference type="AlphaFoldDB" id="A0AAW0GLT1"/>
<gene>
    <name evidence="2" type="ORF">QCA50_005639</name>
</gene>
<protein>
    <recommendedName>
        <fullName evidence="1">BTB domain-containing protein</fullName>
    </recommendedName>
</protein>
<reference evidence="2 3" key="1">
    <citation type="submission" date="2022-09" db="EMBL/GenBank/DDBJ databases">
        <authorList>
            <person name="Palmer J.M."/>
        </authorList>
    </citation>
    <scope>NUCLEOTIDE SEQUENCE [LARGE SCALE GENOMIC DNA]</scope>
    <source>
        <strain evidence="2 3">DSM 7382</strain>
    </source>
</reference>
<evidence type="ECO:0000313" key="2">
    <source>
        <dbReference type="EMBL" id="KAK7690541.1"/>
    </source>
</evidence>
<proteinExistence type="predicted"/>